<keyword evidence="1" id="KW-0175">Coiled coil</keyword>
<evidence type="ECO:0000313" key="4">
    <source>
        <dbReference type="Proteomes" id="UP000504882"/>
    </source>
</evidence>
<evidence type="ECO:0000256" key="1">
    <source>
        <dbReference type="SAM" id="Coils"/>
    </source>
</evidence>
<gene>
    <name evidence="3" type="ORF">EXU48_21485</name>
</gene>
<dbReference type="Proteomes" id="UP000504882">
    <property type="component" value="Unassembled WGS sequence"/>
</dbReference>
<sequence length="196" mass="20792">MTHSTWQRPDPASTVPGPSLPDLMHDLAATPPDVWDPDIDTLALWADTVSDVAHGEFDVEAVLELATGPRSAGLGVIAALLHGPALRPWTGWWEAARLTSVAQRMVGTLAAHVPPSAWVADARSREEAARLFLDLLGLRPAGESATVAADRLTAMSSPALAAALAELAQEQRRAAELAARLAEKRAREAAARTTYV</sequence>
<reference evidence="3 4" key="1">
    <citation type="submission" date="2019-03" db="EMBL/GenBank/DDBJ databases">
        <title>Genomic features of bacteria from cold environments.</title>
        <authorList>
            <person name="Shen L."/>
        </authorList>
    </citation>
    <scope>NUCLEOTIDE SEQUENCE [LARGE SCALE GENOMIC DNA]</scope>
    <source>
        <strain evidence="4">T3246-1</strain>
    </source>
</reference>
<keyword evidence="4" id="KW-1185">Reference proteome</keyword>
<dbReference type="RefSeq" id="WP_133109749.1">
    <property type="nucleotide sequence ID" value="NZ_SMNA01000014.1"/>
</dbReference>
<feature type="coiled-coil region" evidence="1">
    <location>
        <begin position="160"/>
        <end position="187"/>
    </location>
</feature>
<comment type="caution">
    <text evidence="3">The sequence shown here is derived from an EMBL/GenBank/DDBJ whole genome shotgun (WGS) entry which is preliminary data.</text>
</comment>
<accession>A0ABY2DYQ7</accession>
<dbReference type="EMBL" id="SMNA01000014">
    <property type="protein sequence ID" value="TDE88890.1"/>
    <property type="molecule type" value="Genomic_DNA"/>
</dbReference>
<organism evidence="3 4">
    <name type="scientific">Occultella glacieicola</name>
    <dbReference type="NCBI Taxonomy" id="2518684"/>
    <lineage>
        <taxon>Bacteria</taxon>
        <taxon>Bacillati</taxon>
        <taxon>Actinomycetota</taxon>
        <taxon>Actinomycetes</taxon>
        <taxon>Micrococcales</taxon>
        <taxon>Ruaniaceae</taxon>
        <taxon>Occultella</taxon>
    </lineage>
</organism>
<proteinExistence type="predicted"/>
<evidence type="ECO:0000256" key="2">
    <source>
        <dbReference type="SAM" id="MobiDB-lite"/>
    </source>
</evidence>
<feature type="region of interest" description="Disordered" evidence="2">
    <location>
        <begin position="1"/>
        <end position="23"/>
    </location>
</feature>
<evidence type="ECO:0000313" key="3">
    <source>
        <dbReference type="EMBL" id="TDE88890.1"/>
    </source>
</evidence>
<name>A0ABY2DYQ7_9MICO</name>
<protein>
    <submittedName>
        <fullName evidence="3">Uncharacterized protein</fullName>
    </submittedName>
</protein>